<dbReference type="Pfam" id="PF02481">
    <property type="entry name" value="DNA_processg_A"/>
    <property type="match status" value="1"/>
</dbReference>
<proteinExistence type="inferred from homology"/>
<dbReference type="GO" id="GO:0009294">
    <property type="term" value="P:DNA-mediated transformation"/>
    <property type="evidence" value="ECO:0007669"/>
    <property type="project" value="InterPro"/>
</dbReference>
<dbReference type="STRING" id="216938.SHELI_v1c02850"/>
<dbReference type="InterPro" id="IPR057666">
    <property type="entry name" value="DrpA_SLOG"/>
</dbReference>
<dbReference type="Proteomes" id="UP000094378">
    <property type="component" value="Chromosome"/>
</dbReference>
<comment type="similarity">
    <text evidence="1">Belongs to the DprA/Smf family.</text>
</comment>
<evidence type="ECO:0000313" key="4">
    <source>
        <dbReference type="Proteomes" id="UP000094378"/>
    </source>
</evidence>
<dbReference type="PANTHER" id="PTHR43022">
    <property type="entry name" value="PROTEIN SMF"/>
    <property type="match status" value="1"/>
</dbReference>
<sequence>MEKVLLYFSLKYNGDWDKIYNALDNKEKISQEDLENVAKNLDCEYISIISPLYPNYLKSSHKPPFVIFYKGDIEILSKYNRTITMVGGNKFDDYGLKKTIKMVEDLAAENRVIVTYQNSGLNEEIISKCKNESYEHILVLTETMREYAEKTINSKISKNALVLSEVYNKDKNIEQKYSLYKNRLLCGLSKGILFTQYGASDAFSTLVNYAINEGKEIFAIPCITKSLNETNKLIKMGAKLAENVKDIVNEI</sequence>
<accession>A0A1B3SJY7</accession>
<dbReference type="OrthoDB" id="9785707at2"/>
<dbReference type="Gene3D" id="3.40.50.450">
    <property type="match status" value="1"/>
</dbReference>
<reference evidence="3 4" key="1">
    <citation type="submission" date="2016-08" db="EMBL/GenBank/DDBJ databases">
        <title>Complete genome sequence of Spiroplasma helicoides TABS-2 (DSM 22551).</title>
        <authorList>
            <person name="Shen W.-Y."/>
            <person name="Lo W.-S."/>
            <person name="Lai Y.-C."/>
            <person name="Kuo C.-H."/>
        </authorList>
    </citation>
    <scope>NUCLEOTIDE SEQUENCE [LARGE SCALE GENOMIC DNA]</scope>
    <source>
        <strain evidence="3 4">TABS-2</strain>
    </source>
</reference>
<dbReference type="PANTHER" id="PTHR43022:SF1">
    <property type="entry name" value="PROTEIN SMF"/>
    <property type="match status" value="1"/>
</dbReference>
<dbReference type="KEGG" id="shj:SHELI_v1c02850"/>
<protein>
    <submittedName>
        <fullName evidence="3">DNA processing/uptake protein</fullName>
    </submittedName>
</protein>
<evidence type="ECO:0000313" key="3">
    <source>
        <dbReference type="EMBL" id="AOG60240.1"/>
    </source>
</evidence>
<feature type="domain" description="Smf/DprA SLOG" evidence="2">
    <location>
        <begin position="45"/>
        <end position="250"/>
    </location>
</feature>
<dbReference type="EMBL" id="CP017015">
    <property type="protein sequence ID" value="AOG60240.1"/>
    <property type="molecule type" value="Genomic_DNA"/>
</dbReference>
<gene>
    <name evidence="3" type="primary">smf</name>
    <name evidence="3" type="ORF">SHELI_v1c02850</name>
</gene>
<organism evidence="3 4">
    <name type="scientific">Spiroplasma helicoides</name>
    <dbReference type="NCBI Taxonomy" id="216938"/>
    <lineage>
        <taxon>Bacteria</taxon>
        <taxon>Bacillati</taxon>
        <taxon>Mycoplasmatota</taxon>
        <taxon>Mollicutes</taxon>
        <taxon>Entomoplasmatales</taxon>
        <taxon>Spiroplasmataceae</taxon>
        <taxon>Spiroplasma</taxon>
    </lineage>
</organism>
<dbReference type="SUPFAM" id="SSF102405">
    <property type="entry name" value="MCP/YpsA-like"/>
    <property type="match status" value="1"/>
</dbReference>
<evidence type="ECO:0000256" key="1">
    <source>
        <dbReference type="ARBA" id="ARBA00006525"/>
    </source>
</evidence>
<evidence type="ECO:0000259" key="2">
    <source>
        <dbReference type="Pfam" id="PF02481"/>
    </source>
</evidence>
<dbReference type="InterPro" id="IPR003488">
    <property type="entry name" value="DprA"/>
</dbReference>
<keyword evidence="4" id="KW-1185">Reference proteome</keyword>
<dbReference type="AlphaFoldDB" id="A0A1B3SJY7"/>
<name>A0A1B3SJY7_9MOLU</name>
<dbReference type="RefSeq" id="WP_069116030.1">
    <property type="nucleotide sequence ID" value="NZ_CP017015.1"/>
</dbReference>